<protein>
    <recommendedName>
        <fullName evidence="6">OmpR/PhoB-type domain-containing protein</fullName>
    </recommendedName>
</protein>
<dbReference type="eggNOG" id="COG3629">
    <property type="taxonomic scope" value="Bacteria"/>
</dbReference>
<sequence length="701" mass="76069">MDLLYFRVLGPLEVRLGERRVSVGGPRQRAILAMLALAPGRVVPVDALVEAVWQGRPPATARTQVAICVAGLRKTFKEHGVDEEVISTSPPGYLLRAEGHRVDAVEFAEAVESATTAAAAGEVAEAAWRLDTALKLWRGAALAGISGHAVEIEAARLEEQRLTAYEQQAALRLELGQHRDLVGELSTLVREHPLREQARAQLMLAQYRSGLRAEALSTFLEGRRLSIEEFGLELGPVLREMHAAILRDDPALTRQPRARAVVPAQLPGEVYGFTGREPEVRALDRLLDAAPGTPTTALITGGTGLGKTGLAVHWARRAAGHYPDGQLFADLDSPVAEVLSGFLRALGVPEDRVPAETAERSALLRSTLKGRKVLLVLDNASSFEQISPLLPGSSGCCVLVTSRVQLYGLLGQHHALHLRLDRLAEPDAVRLLGAVAGPARVAADPGHARRLARLCDRTPLALRIAGARLAAKPHWTVRHLADRLTEDSRRLDELSTGELDLRAGFAASCRALTEAESVLLRRLSLLAVPDVSAWVGAALLDTGLTRAEKLMERLVDRQLLQVVGTYARGGVRYRVPELLRLYAKELCERHDSEAEREAACARAYSGWLALALAALHRERLPEVGWSPEPEQLAELVRDPQLWFELERVPIFSVIHQAELAGLAPIAEALAAVALPQFVGDVPEQPAPARDRRTGLITTGAR</sequence>
<dbReference type="InterPro" id="IPR011990">
    <property type="entry name" value="TPR-like_helical_dom_sf"/>
</dbReference>
<comment type="similarity">
    <text evidence="1">Belongs to the AfsR/DnrI/RedD regulatory family.</text>
</comment>
<reference evidence="7 8" key="1">
    <citation type="journal article" date="2014" name="BMC Genomics">
        <title>Complete genome sequence of producer of the glycopeptide antibiotic Aculeximycin Kutzneria albida DSM 43870T, a representative of minor genus of Pseudonocardiaceae.</title>
        <authorList>
            <person name="Rebets Y."/>
            <person name="Tokovenko B."/>
            <person name="Lushchyk I."/>
            <person name="Ruckert C."/>
            <person name="Zaburannyi N."/>
            <person name="Bechthold A."/>
            <person name="Kalinowski J."/>
            <person name="Luzhetskyy A."/>
        </authorList>
    </citation>
    <scope>NUCLEOTIDE SEQUENCE [LARGE SCALE GENOMIC DNA]</scope>
    <source>
        <strain evidence="7">DSM 43870</strain>
    </source>
</reference>
<dbReference type="InterPro" id="IPR036388">
    <property type="entry name" value="WH-like_DNA-bd_sf"/>
</dbReference>
<dbReference type="SMART" id="SM00862">
    <property type="entry name" value="Trans_reg_C"/>
    <property type="match status" value="1"/>
</dbReference>
<keyword evidence="4" id="KW-0804">Transcription</keyword>
<dbReference type="GO" id="GO:0043531">
    <property type="term" value="F:ADP binding"/>
    <property type="evidence" value="ECO:0007669"/>
    <property type="project" value="InterPro"/>
</dbReference>
<dbReference type="EMBL" id="CP007155">
    <property type="protein sequence ID" value="AHH99504.1"/>
    <property type="molecule type" value="Genomic_DNA"/>
</dbReference>
<evidence type="ECO:0000313" key="8">
    <source>
        <dbReference type="Proteomes" id="UP000019225"/>
    </source>
</evidence>
<dbReference type="SMART" id="SM01043">
    <property type="entry name" value="BTAD"/>
    <property type="match status" value="1"/>
</dbReference>
<evidence type="ECO:0000256" key="4">
    <source>
        <dbReference type="ARBA" id="ARBA00023163"/>
    </source>
</evidence>
<dbReference type="PATRIC" id="fig|1449976.3.peg.6165"/>
<dbReference type="InterPro" id="IPR001867">
    <property type="entry name" value="OmpR/PhoB-type_DNA-bd"/>
</dbReference>
<dbReference type="GO" id="GO:0006355">
    <property type="term" value="P:regulation of DNA-templated transcription"/>
    <property type="evidence" value="ECO:0007669"/>
    <property type="project" value="InterPro"/>
</dbReference>
<dbReference type="InterPro" id="IPR016032">
    <property type="entry name" value="Sig_transdc_resp-reg_C-effctor"/>
</dbReference>
<dbReference type="AlphaFoldDB" id="W5WMV0"/>
<dbReference type="InterPro" id="IPR005158">
    <property type="entry name" value="BTAD"/>
</dbReference>
<dbReference type="SUPFAM" id="SSF48452">
    <property type="entry name" value="TPR-like"/>
    <property type="match status" value="1"/>
</dbReference>
<evidence type="ECO:0000259" key="6">
    <source>
        <dbReference type="PROSITE" id="PS51755"/>
    </source>
</evidence>
<evidence type="ECO:0000256" key="2">
    <source>
        <dbReference type="ARBA" id="ARBA00023015"/>
    </source>
</evidence>
<dbReference type="SUPFAM" id="SSF46894">
    <property type="entry name" value="C-terminal effector domain of the bipartite response regulators"/>
    <property type="match status" value="1"/>
</dbReference>
<evidence type="ECO:0000256" key="3">
    <source>
        <dbReference type="ARBA" id="ARBA00023125"/>
    </source>
</evidence>
<keyword evidence="2" id="KW-0805">Transcription regulation</keyword>
<dbReference type="Pfam" id="PF03704">
    <property type="entry name" value="BTAD"/>
    <property type="match status" value="1"/>
</dbReference>
<dbReference type="InterPro" id="IPR051677">
    <property type="entry name" value="AfsR-DnrI-RedD_regulator"/>
</dbReference>
<feature type="DNA-binding region" description="OmpR/PhoB-type" evidence="5">
    <location>
        <begin position="1"/>
        <end position="97"/>
    </location>
</feature>
<dbReference type="Gene3D" id="1.25.40.10">
    <property type="entry name" value="Tetratricopeptide repeat domain"/>
    <property type="match status" value="1"/>
</dbReference>
<accession>W5WMV0</accession>
<dbReference type="CDD" id="cd15831">
    <property type="entry name" value="BTAD"/>
    <property type="match status" value="1"/>
</dbReference>
<dbReference type="PROSITE" id="PS51755">
    <property type="entry name" value="OMPR_PHOB"/>
    <property type="match status" value="1"/>
</dbReference>
<dbReference type="GO" id="GO:0003677">
    <property type="term" value="F:DNA binding"/>
    <property type="evidence" value="ECO:0007669"/>
    <property type="project" value="UniProtKB-UniRule"/>
</dbReference>
<evidence type="ECO:0000313" key="7">
    <source>
        <dbReference type="EMBL" id="AHH99504.1"/>
    </source>
</evidence>
<dbReference type="Gene3D" id="1.10.10.10">
    <property type="entry name" value="Winged helix-like DNA-binding domain superfamily/Winged helix DNA-binding domain"/>
    <property type="match status" value="1"/>
</dbReference>
<dbReference type="Proteomes" id="UP000019225">
    <property type="component" value="Chromosome"/>
</dbReference>
<keyword evidence="8" id="KW-1185">Reference proteome</keyword>
<gene>
    <name evidence="7" type="ORF">KALB_6144</name>
</gene>
<dbReference type="Pfam" id="PF00486">
    <property type="entry name" value="Trans_reg_C"/>
    <property type="match status" value="1"/>
</dbReference>
<keyword evidence="3 5" id="KW-0238">DNA-binding</keyword>
<dbReference type="PANTHER" id="PTHR35807:SF1">
    <property type="entry name" value="TRANSCRIPTIONAL REGULATOR REDD"/>
    <property type="match status" value="1"/>
</dbReference>
<feature type="domain" description="OmpR/PhoB-type" evidence="6">
    <location>
        <begin position="1"/>
        <end position="97"/>
    </location>
</feature>
<dbReference type="STRING" id="1449976.KALB_6144"/>
<evidence type="ECO:0000256" key="5">
    <source>
        <dbReference type="PROSITE-ProRule" id="PRU01091"/>
    </source>
</evidence>
<dbReference type="SUPFAM" id="SSF52540">
    <property type="entry name" value="P-loop containing nucleoside triphosphate hydrolases"/>
    <property type="match status" value="1"/>
</dbReference>
<dbReference type="PRINTS" id="PR00364">
    <property type="entry name" value="DISEASERSIST"/>
</dbReference>
<dbReference type="Gene3D" id="3.40.50.300">
    <property type="entry name" value="P-loop containing nucleotide triphosphate hydrolases"/>
    <property type="match status" value="1"/>
</dbReference>
<proteinExistence type="inferred from homology"/>
<dbReference type="HOGENOM" id="CLU_004665_6_0_11"/>
<evidence type="ECO:0000256" key="1">
    <source>
        <dbReference type="ARBA" id="ARBA00005820"/>
    </source>
</evidence>
<dbReference type="PANTHER" id="PTHR35807">
    <property type="entry name" value="TRANSCRIPTIONAL REGULATOR REDD-RELATED"/>
    <property type="match status" value="1"/>
</dbReference>
<dbReference type="KEGG" id="kal:KALB_6144"/>
<dbReference type="GO" id="GO:0000160">
    <property type="term" value="P:phosphorelay signal transduction system"/>
    <property type="evidence" value="ECO:0007669"/>
    <property type="project" value="InterPro"/>
</dbReference>
<dbReference type="InterPro" id="IPR027417">
    <property type="entry name" value="P-loop_NTPase"/>
</dbReference>
<name>W5WMV0_9PSEU</name>
<organism evidence="7 8">
    <name type="scientific">Kutzneria albida DSM 43870</name>
    <dbReference type="NCBI Taxonomy" id="1449976"/>
    <lineage>
        <taxon>Bacteria</taxon>
        <taxon>Bacillati</taxon>
        <taxon>Actinomycetota</taxon>
        <taxon>Actinomycetes</taxon>
        <taxon>Pseudonocardiales</taxon>
        <taxon>Pseudonocardiaceae</taxon>
        <taxon>Kutzneria</taxon>
    </lineage>
</organism>